<evidence type="ECO:0000313" key="3">
    <source>
        <dbReference type="Proteomes" id="UP000714618"/>
    </source>
</evidence>
<reference evidence="2" key="1">
    <citation type="submission" date="2020-06" db="EMBL/GenBank/DDBJ databases">
        <authorList>
            <person name="Onetto C."/>
        </authorList>
    </citation>
    <scope>NUCLEOTIDE SEQUENCE</scope>
</reference>
<proteinExistence type="predicted"/>
<feature type="region of interest" description="Disordered" evidence="1">
    <location>
        <begin position="184"/>
        <end position="223"/>
    </location>
</feature>
<feature type="compositionally biased region" description="Acidic residues" evidence="1">
    <location>
        <begin position="184"/>
        <end position="200"/>
    </location>
</feature>
<dbReference type="OrthoDB" id="2802411at2759"/>
<comment type="caution">
    <text evidence="2">The sequence shown here is derived from an EMBL/GenBank/DDBJ whole genome shotgun (WGS) entry which is preliminary data.</text>
</comment>
<keyword evidence="3" id="KW-1185">Reference proteome</keyword>
<accession>A0A9N8P9Y9</accession>
<sequence>MLRAIEEGAIQTGPSSYNLTALFSPLFIYHQPVSLITVVIISTQNLYLSSHLCDPVHPALPDLHSTMGLWGGIFPCRRSSLHASTIYVQYPDGRFYKYKDLCCWSKGECPGQPQQHIVILQQQDPLKLEHDLNHHIKHQPENYPIPRLTVNEDKPLAFGEPPAILYVEENRPEPAETALEEPIADWETIPDEEQVLDGEDTPGGGPSFSHSPIPYITEGARVR</sequence>
<protein>
    <submittedName>
        <fullName evidence="2">Uncharacterized protein</fullName>
    </submittedName>
</protein>
<gene>
    <name evidence="2" type="ORF">AWRI4233_LOCUS1264</name>
</gene>
<dbReference type="Proteomes" id="UP000714618">
    <property type="component" value="Unassembled WGS sequence"/>
</dbReference>
<name>A0A9N8P9Y9_9PEZI</name>
<dbReference type="EMBL" id="CAIJEO010000002">
    <property type="protein sequence ID" value="CAD0087195.1"/>
    <property type="molecule type" value="Genomic_DNA"/>
</dbReference>
<organism evidence="2 3">
    <name type="scientific">Aureobasidium mustum</name>
    <dbReference type="NCBI Taxonomy" id="2773714"/>
    <lineage>
        <taxon>Eukaryota</taxon>
        <taxon>Fungi</taxon>
        <taxon>Dikarya</taxon>
        <taxon>Ascomycota</taxon>
        <taxon>Pezizomycotina</taxon>
        <taxon>Dothideomycetes</taxon>
        <taxon>Dothideomycetidae</taxon>
        <taxon>Dothideales</taxon>
        <taxon>Saccotheciaceae</taxon>
        <taxon>Aureobasidium</taxon>
    </lineage>
</organism>
<dbReference type="AlphaFoldDB" id="A0A9N8P9Y9"/>
<evidence type="ECO:0000313" key="2">
    <source>
        <dbReference type="EMBL" id="CAD0087195.1"/>
    </source>
</evidence>
<evidence type="ECO:0000256" key="1">
    <source>
        <dbReference type="SAM" id="MobiDB-lite"/>
    </source>
</evidence>